<comment type="caution">
    <text evidence="1">The sequence shown here is derived from an EMBL/GenBank/DDBJ whole genome shotgun (WGS) entry which is preliminary data.</text>
</comment>
<proteinExistence type="predicted"/>
<sequence>DSFYQAQSGGKIVSCIAGTKIQNLCKVANDVLCSQINKLTLNFMDNAERILFAMFDVCNNNELLRASWSTSPNVSHLLAYILEFAEQFLDYISSLAALDIEIELELGWVDFEADEFVVMDSVRTRKKRRQVGQH</sequence>
<keyword evidence="2" id="KW-1185">Reference proteome</keyword>
<evidence type="ECO:0000313" key="1">
    <source>
        <dbReference type="EMBL" id="CAB4037083.1"/>
    </source>
</evidence>
<organism evidence="1 2">
    <name type="scientific">Paramuricea clavata</name>
    <name type="common">Red gorgonian</name>
    <name type="synonym">Violescent sea-whip</name>
    <dbReference type="NCBI Taxonomy" id="317549"/>
    <lineage>
        <taxon>Eukaryota</taxon>
        <taxon>Metazoa</taxon>
        <taxon>Cnidaria</taxon>
        <taxon>Anthozoa</taxon>
        <taxon>Octocorallia</taxon>
        <taxon>Malacalcyonacea</taxon>
        <taxon>Plexauridae</taxon>
        <taxon>Paramuricea</taxon>
    </lineage>
</organism>
<name>A0A6S7LGF6_PARCT</name>
<dbReference type="AlphaFoldDB" id="A0A6S7LGF6"/>
<protein>
    <submittedName>
        <fullName evidence="1">Uncharacterized protein</fullName>
    </submittedName>
</protein>
<evidence type="ECO:0000313" key="2">
    <source>
        <dbReference type="Proteomes" id="UP001152795"/>
    </source>
</evidence>
<dbReference type="Proteomes" id="UP001152795">
    <property type="component" value="Unassembled WGS sequence"/>
</dbReference>
<gene>
    <name evidence="1" type="ORF">PACLA_8A065973</name>
</gene>
<feature type="non-terminal residue" evidence="1">
    <location>
        <position position="1"/>
    </location>
</feature>
<reference evidence="1" key="1">
    <citation type="submission" date="2020-04" db="EMBL/GenBank/DDBJ databases">
        <authorList>
            <person name="Alioto T."/>
            <person name="Alioto T."/>
            <person name="Gomez Garrido J."/>
        </authorList>
    </citation>
    <scope>NUCLEOTIDE SEQUENCE</scope>
    <source>
        <strain evidence="1">A484AB</strain>
    </source>
</reference>
<dbReference type="EMBL" id="CACRXK020022715">
    <property type="protein sequence ID" value="CAB4037083.1"/>
    <property type="molecule type" value="Genomic_DNA"/>
</dbReference>
<accession>A0A6S7LGF6</accession>